<dbReference type="GO" id="GO:0016787">
    <property type="term" value="F:hydrolase activity"/>
    <property type="evidence" value="ECO:0007669"/>
    <property type="project" value="UniProtKB-KW"/>
</dbReference>
<dbReference type="PANTHER" id="PTHR12277:SF81">
    <property type="entry name" value="PROTEIN ABHD13"/>
    <property type="match status" value="1"/>
</dbReference>
<protein>
    <submittedName>
        <fullName evidence="3">Alpha/beta hydrolase</fullName>
    </submittedName>
</protein>
<dbReference type="Proteomes" id="UP000285961">
    <property type="component" value="Unassembled WGS sequence"/>
</dbReference>
<evidence type="ECO:0000313" key="4">
    <source>
        <dbReference type="Proteomes" id="UP000285961"/>
    </source>
</evidence>
<gene>
    <name evidence="3" type="ORF">C4532_14135</name>
</gene>
<keyword evidence="1" id="KW-0472">Membrane</keyword>
<evidence type="ECO:0000256" key="1">
    <source>
        <dbReference type="SAM" id="Phobius"/>
    </source>
</evidence>
<feature type="domain" description="Serine aminopeptidase S33" evidence="2">
    <location>
        <begin position="110"/>
        <end position="217"/>
    </location>
</feature>
<comment type="caution">
    <text evidence="3">The sequence shown here is derived from an EMBL/GenBank/DDBJ whole genome shotgun (WGS) entry which is preliminary data.</text>
</comment>
<evidence type="ECO:0000313" key="3">
    <source>
        <dbReference type="EMBL" id="RJP67789.1"/>
    </source>
</evidence>
<accession>A0A419EUB1</accession>
<dbReference type="SUPFAM" id="SSF53474">
    <property type="entry name" value="alpha/beta-Hydrolases"/>
    <property type="match status" value="1"/>
</dbReference>
<reference evidence="3 4" key="1">
    <citation type="journal article" date="2017" name="ISME J.">
        <title>Energy and carbon metabolisms in a deep terrestrial subsurface fluid microbial community.</title>
        <authorList>
            <person name="Momper L."/>
            <person name="Jungbluth S.P."/>
            <person name="Lee M.D."/>
            <person name="Amend J.P."/>
        </authorList>
    </citation>
    <scope>NUCLEOTIDE SEQUENCE [LARGE SCALE GENOMIC DNA]</scope>
    <source>
        <strain evidence="3">SURF_17</strain>
    </source>
</reference>
<feature type="transmembrane region" description="Helical" evidence="1">
    <location>
        <begin position="35"/>
        <end position="57"/>
    </location>
</feature>
<sequence>MVQTTCSTRDLSRIVSADPQRTDGKSEKVHQKRRWLPLAFIAVALCVAVGILAKVMIEDFLERNFVFYPVKPLAFSPPEWGMAYEDVFFETLNGLKLNAWLITAGPDSPIILWFHGNAGNIADRVENARLLYDRGLSVFLVDYRGYGKSEGQPSEKGIYKDGQAAYDYLVSTRGIAPEDLIIFGRSLGSVVAVRVASEVGNGCAGVILESSITNMADMARVHYPIIPGLGGLRHKFDAIGRIASISAPILFIHGDMDELVPYELGRRLYEAAAAEKEFYTIRGAHHNDTYFVGGTEYFDRFERFVREKTGKTKPPPQER</sequence>
<dbReference type="PANTHER" id="PTHR12277">
    <property type="entry name" value="ALPHA/BETA HYDROLASE DOMAIN-CONTAINING PROTEIN"/>
    <property type="match status" value="1"/>
</dbReference>
<proteinExistence type="predicted"/>
<dbReference type="Pfam" id="PF12146">
    <property type="entry name" value="Hydrolase_4"/>
    <property type="match status" value="1"/>
</dbReference>
<keyword evidence="3" id="KW-0378">Hydrolase</keyword>
<organism evidence="3 4">
    <name type="scientific">Candidatus Abyssobacteria bacterium SURF_17</name>
    <dbReference type="NCBI Taxonomy" id="2093361"/>
    <lineage>
        <taxon>Bacteria</taxon>
        <taxon>Pseudomonadati</taxon>
        <taxon>Candidatus Hydrogenedentota</taxon>
        <taxon>Candidatus Abyssobacteria</taxon>
    </lineage>
</organism>
<dbReference type="InterPro" id="IPR022742">
    <property type="entry name" value="Hydrolase_4"/>
</dbReference>
<name>A0A419EUB1_9BACT</name>
<evidence type="ECO:0000259" key="2">
    <source>
        <dbReference type="Pfam" id="PF12146"/>
    </source>
</evidence>
<dbReference type="AlphaFoldDB" id="A0A419EUB1"/>
<dbReference type="EMBL" id="QZKI01000099">
    <property type="protein sequence ID" value="RJP67789.1"/>
    <property type="molecule type" value="Genomic_DNA"/>
</dbReference>
<dbReference type="InterPro" id="IPR029058">
    <property type="entry name" value="AB_hydrolase_fold"/>
</dbReference>
<keyword evidence="1" id="KW-0812">Transmembrane</keyword>
<keyword evidence="1" id="KW-1133">Transmembrane helix</keyword>
<dbReference type="Gene3D" id="3.40.50.1820">
    <property type="entry name" value="alpha/beta hydrolase"/>
    <property type="match status" value="1"/>
</dbReference>